<dbReference type="InterPro" id="IPR034871">
    <property type="entry name" value="Allene_oxi_cyc_sf"/>
</dbReference>
<gene>
    <name evidence="6" type="ORF">KEG57_08060</name>
</gene>
<proteinExistence type="inferred from homology"/>
<dbReference type="EMBL" id="JAGTJJ010000002">
    <property type="protein sequence ID" value="MDC3980442.1"/>
    <property type="molecule type" value="Genomic_DNA"/>
</dbReference>
<dbReference type="GO" id="GO:0009695">
    <property type="term" value="P:jasmonic acid biosynthetic process"/>
    <property type="evidence" value="ECO:0007669"/>
    <property type="project" value="InterPro"/>
</dbReference>
<accession>A0A9X3WY29</accession>
<comment type="catalytic activity">
    <reaction evidence="5">
        <text>(9Z,13S,15Z)-12,13-epoxyoctadeca-9,11,15-trienoate = (9S,13S,15Z)-12-oxophyto-10,15-dienoate</text>
        <dbReference type="Rhea" id="RHEA:22592"/>
        <dbReference type="ChEBI" id="CHEBI:36438"/>
        <dbReference type="ChEBI" id="CHEBI:57411"/>
        <dbReference type="EC" id="5.3.99.6"/>
    </reaction>
</comment>
<dbReference type="InterPro" id="IPR044859">
    <property type="entry name" value="Allene_oxi_cyc_Dirigent"/>
</dbReference>
<sequence length="160" mass="17301">MRNVFLLGCAVASAALVGCGDESNGAPAPDYIRKTIELVEHADNETVTHTDVAMMDSVGDILTFANPVFDKANANQVATDQGYCIRTEVGKSWECEWTMFLADGQISVAGPFFDTEESVLAITGGTGIYAQASGEMYLGFRDVAPPKVEYDFVYHVIVPY</sequence>
<dbReference type="EC" id="5.3.99.6" evidence="2"/>
<keyword evidence="4" id="KW-0413">Isomerase</keyword>
<dbReference type="Gene3D" id="2.40.480.10">
    <property type="entry name" value="Allene oxide cyclase-like"/>
    <property type="match status" value="1"/>
</dbReference>
<comment type="similarity">
    <text evidence="1">Belongs to the allene oxide cyclase family.</text>
</comment>
<keyword evidence="3" id="KW-0809">Transit peptide</keyword>
<evidence type="ECO:0000313" key="6">
    <source>
        <dbReference type="EMBL" id="MDC3980442.1"/>
    </source>
</evidence>
<dbReference type="PANTHER" id="PTHR31843">
    <property type="entry name" value="ALLENE OXIDE CYCLASE 4, CHLOROPLASTIC"/>
    <property type="match status" value="1"/>
</dbReference>
<evidence type="ECO:0000256" key="5">
    <source>
        <dbReference type="ARBA" id="ARBA00049891"/>
    </source>
</evidence>
<dbReference type="Pfam" id="PF06351">
    <property type="entry name" value="Allene_ox_cyc"/>
    <property type="match status" value="1"/>
</dbReference>
<dbReference type="RefSeq" id="WP_272417480.1">
    <property type="nucleotide sequence ID" value="NZ_JAGTJJ010000002.1"/>
</dbReference>
<keyword evidence="7" id="KW-1185">Reference proteome</keyword>
<comment type="caution">
    <text evidence="6">The sequence shown here is derived from an EMBL/GenBank/DDBJ whole genome shotgun (WGS) entry which is preliminary data.</text>
</comment>
<protein>
    <recommendedName>
        <fullName evidence="2">allene-oxide cyclase</fullName>
        <ecNumber evidence="2">5.3.99.6</ecNumber>
    </recommendedName>
</protein>
<dbReference type="AlphaFoldDB" id="A0A9X3WY29"/>
<organism evidence="6 7">
    <name type="scientific">Polyangium jinanense</name>
    <dbReference type="NCBI Taxonomy" id="2829994"/>
    <lineage>
        <taxon>Bacteria</taxon>
        <taxon>Pseudomonadati</taxon>
        <taxon>Myxococcota</taxon>
        <taxon>Polyangia</taxon>
        <taxon>Polyangiales</taxon>
        <taxon>Polyangiaceae</taxon>
        <taxon>Polyangium</taxon>
    </lineage>
</organism>
<dbReference type="GO" id="GO:0046423">
    <property type="term" value="F:allene-oxide cyclase activity"/>
    <property type="evidence" value="ECO:0007669"/>
    <property type="project" value="UniProtKB-EC"/>
</dbReference>
<evidence type="ECO:0000256" key="4">
    <source>
        <dbReference type="ARBA" id="ARBA00023235"/>
    </source>
</evidence>
<evidence type="ECO:0000256" key="1">
    <source>
        <dbReference type="ARBA" id="ARBA00007982"/>
    </source>
</evidence>
<reference evidence="6 7" key="1">
    <citation type="submission" date="2021-04" db="EMBL/GenBank/DDBJ databases">
        <title>Genome analysis of Polyangium sp.</title>
        <authorList>
            <person name="Li Y."/>
            <person name="Wang J."/>
        </authorList>
    </citation>
    <scope>NUCLEOTIDE SEQUENCE [LARGE SCALE GENOMIC DNA]</scope>
    <source>
        <strain evidence="6 7">SDU14</strain>
    </source>
</reference>
<evidence type="ECO:0000256" key="3">
    <source>
        <dbReference type="ARBA" id="ARBA00022946"/>
    </source>
</evidence>
<dbReference type="SUPFAM" id="SSF141493">
    <property type="entry name" value="Allene oxide cyclase-like"/>
    <property type="match status" value="1"/>
</dbReference>
<dbReference type="PANTHER" id="PTHR31843:SF11">
    <property type="entry name" value="ALLENE OXIDE CYCLASE 4, CHLOROPLASTIC"/>
    <property type="match status" value="1"/>
</dbReference>
<dbReference type="InterPro" id="IPR009410">
    <property type="entry name" value="Allene_ox_cyc"/>
</dbReference>
<name>A0A9X3WY29_9BACT</name>
<dbReference type="Proteomes" id="UP001151081">
    <property type="component" value="Unassembled WGS sequence"/>
</dbReference>
<dbReference type="PROSITE" id="PS51257">
    <property type="entry name" value="PROKAR_LIPOPROTEIN"/>
    <property type="match status" value="1"/>
</dbReference>
<evidence type="ECO:0000313" key="7">
    <source>
        <dbReference type="Proteomes" id="UP001151081"/>
    </source>
</evidence>
<evidence type="ECO:0000256" key="2">
    <source>
        <dbReference type="ARBA" id="ARBA00012209"/>
    </source>
</evidence>